<name>A0A1I5BV70_9ACTN</name>
<proteinExistence type="predicted"/>
<dbReference type="PANTHER" id="PTHR35176:SF2">
    <property type="entry name" value="F420H(2)-DEPENDENT REDUCTASE RV1155"/>
    <property type="match status" value="1"/>
</dbReference>
<dbReference type="InterPro" id="IPR012349">
    <property type="entry name" value="Split_barrel_FMN-bd"/>
</dbReference>
<keyword evidence="4" id="KW-1185">Reference proteome</keyword>
<dbReference type="STRING" id="1993.SAMN04489713_10339"/>
<feature type="domain" description="Pyridoxamine 5'-phosphate oxidase N-terminal" evidence="2">
    <location>
        <begin position="14"/>
        <end position="95"/>
    </location>
</feature>
<evidence type="ECO:0000313" key="3">
    <source>
        <dbReference type="EMBL" id="SFN78656.1"/>
    </source>
</evidence>
<dbReference type="eggNOG" id="COG3467">
    <property type="taxonomic scope" value="Bacteria"/>
</dbReference>
<dbReference type="SUPFAM" id="SSF50475">
    <property type="entry name" value="FMN-binding split barrel"/>
    <property type="match status" value="1"/>
</dbReference>
<accession>A0A1I5BV70</accession>
<dbReference type="EMBL" id="FOVH01000003">
    <property type="protein sequence ID" value="SFN78656.1"/>
    <property type="molecule type" value="Genomic_DNA"/>
</dbReference>
<dbReference type="InterPro" id="IPR019920">
    <property type="entry name" value="F420-binding_dom_put"/>
</dbReference>
<evidence type="ECO:0000256" key="1">
    <source>
        <dbReference type="ARBA" id="ARBA00023002"/>
    </source>
</evidence>
<evidence type="ECO:0000259" key="2">
    <source>
        <dbReference type="Pfam" id="PF01243"/>
    </source>
</evidence>
<dbReference type="InterPro" id="IPR011576">
    <property type="entry name" value="Pyridox_Oxase_N"/>
</dbReference>
<dbReference type="GO" id="GO:0070967">
    <property type="term" value="F:coenzyme F420 binding"/>
    <property type="evidence" value="ECO:0007669"/>
    <property type="project" value="TreeGrafter"/>
</dbReference>
<dbReference type="Pfam" id="PF01243">
    <property type="entry name" value="PNPOx_N"/>
    <property type="match status" value="1"/>
</dbReference>
<protein>
    <submittedName>
        <fullName evidence="3">PPOX class probable F420-dependent enzyme</fullName>
    </submittedName>
</protein>
<dbReference type="GO" id="GO:0016627">
    <property type="term" value="F:oxidoreductase activity, acting on the CH-CH group of donors"/>
    <property type="evidence" value="ECO:0007669"/>
    <property type="project" value="TreeGrafter"/>
</dbReference>
<keyword evidence="1" id="KW-0560">Oxidoreductase</keyword>
<dbReference type="InterPro" id="IPR052019">
    <property type="entry name" value="F420H2_bilvrd_red/Heme_oxyg"/>
</dbReference>
<evidence type="ECO:0000313" key="4">
    <source>
        <dbReference type="Proteomes" id="UP000183413"/>
    </source>
</evidence>
<dbReference type="RefSeq" id="WP_075020657.1">
    <property type="nucleotide sequence ID" value="NZ_UAPP01000002.1"/>
</dbReference>
<dbReference type="GO" id="GO:0005829">
    <property type="term" value="C:cytosol"/>
    <property type="evidence" value="ECO:0007669"/>
    <property type="project" value="TreeGrafter"/>
</dbReference>
<dbReference type="Gene3D" id="2.30.110.10">
    <property type="entry name" value="Electron Transport, Fmn-binding Protein, Chain A"/>
    <property type="match status" value="1"/>
</dbReference>
<dbReference type="PANTHER" id="PTHR35176">
    <property type="entry name" value="HEME OXYGENASE HI_0854-RELATED"/>
    <property type="match status" value="1"/>
</dbReference>
<dbReference type="Proteomes" id="UP000183413">
    <property type="component" value="Unassembled WGS sequence"/>
</dbReference>
<dbReference type="InParanoid" id="A0A1I5BV70"/>
<gene>
    <name evidence="3" type="ORF">SAMN04489713_10339</name>
</gene>
<dbReference type="NCBIfam" id="TIGR03618">
    <property type="entry name" value="Rv1155_F420"/>
    <property type="match status" value="1"/>
</dbReference>
<reference evidence="3 4" key="1">
    <citation type="submission" date="2016-10" db="EMBL/GenBank/DDBJ databases">
        <authorList>
            <person name="de Groot N.N."/>
        </authorList>
    </citation>
    <scope>NUCLEOTIDE SEQUENCE [LARGE SCALE GENOMIC DNA]</scope>
    <source>
        <strain evidence="3 4">DSM 43067</strain>
    </source>
</reference>
<dbReference type="OrthoDB" id="1094370at2"/>
<organism evidence="3 4">
    <name type="scientific">Actinomadura madurae</name>
    <dbReference type="NCBI Taxonomy" id="1993"/>
    <lineage>
        <taxon>Bacteria</taxon>
        <taxon>Bacillati</taxon>
        <taxon>Actinomycetota</taxon>
        <taxon>Actinomycetes</taxon>
        <taxon>Streptosporangiales</taxon>
        <taxon>Thermomonosporaceae</taxon>
        <taxon>Actinomadura</taxon>
    </lineage>
</organism>
<sequence>MTDLSVFAELVPLDHGLCVVSTLRGDGGVQSSVVNAGVLDHPVRKDQVVGFVATGGSRKLAHLRADPRITIVARAGWRWAAVEGEAELIGPDDPRPEIDGEALRLLLRDVFVAAGGTHDDWDTYDRVMAEERRAAVLITPRRVYTNPPA</sequence>
<dbReference type="AlphaFoldDB" id="A0A1I5BV70"/>